<protein>
    <recommendedName>
        <fullName evidence="3">DUF302 domain-containing protein</fullName>
    </recommendedName>
</protein>
<evidence type="ECO:0000313" key="1">
    <source>
        <dbReference type="EMBL" id="MCM5682017.1"/>
    </source>
</evidence>
<organism evidence="1 2">
    <name type="scientific">Caldimonas mangrovi</name>
    <dbReference type="NCBI Taxonomy" id="2944811"/>
    <lineage>
        <taxon>Bacteria</taxon>
        <taxon>Pseudomonadati</taxon>
        <taxon>Pseudomonadota</taxon>
        <taxon>Betaproteobacteria</taxon>
        <taxon>Burkholderiales</taxon>
        <taxon>Sphaerotilaceae</taxon>
        <taxon>Caldimonas</taxon>
    </lineage>
</organism>
<keyword evidence="2" id="KW-1185">Reference proteome</keyword>
<accession>A0ABT0YTF1</accession>
<dbReference type="InterPro" id="IPR035923">
    <property type="entry name" value="TT1751-like_sf"/>
</dbReference>
<name>A0ABT0YTF1_9BURK</name>
<dbReference type="RefSeq" id="WP_251780493.1">
    <property type="nucleotide sequence ID" value="NZ_JAMKFE010000015.1"/>
</dbReference>
<dbReference type="Gene3D" id="3.30.310.70">
    <property type="entry name" value="TT1751-like domain"/>
    <property type="match status" value="1"/>
</dbReference>
<reference evidence="1" key="1">
    <citation type="submission" date="2022-05" db="EMBL/GenBank/DDBJ databases">
        <title>Schlegelella sp. nov., isolated from mangrove soil.</title>
        <authorList>
            <person name="Liu Y."/>
            <person name="Ge X."/>
            <person name="Liu W."/>
        </authorList>
    </citation>
    <scope>NUCLEOTIDE SEQUENCE</scope>
    <source>
        <strain evidence="1">S2-27</strain>
    </source>
</reference>
<dbReference type="Proteomes" id="UP001165541">
    <property type="component" value="Unassembled WGS sequence"/>
</dbReference>
<sequence>MKRLRFWMTGGLAVVMAAVSGDLVREPSTSGSTARYSQYDADETLRKLETAARGHGYTIFARLAATSAAAEAGRSMALVLGVPEGGTPVMVDEAAASIEVPLALTIVARPDGRTEVRVPGEPGLPISGLVPLSRLVDSALS</sequence>
<evidence type="ECO:0000313" key="2">
    <source>
        <dbReference type="Proteomes" id="UP001165541"/>
    </source>
</evidence>
<evidence type="ECO:0008006" key="3">
    <source>
        <dbReference type="Google" id="ProtNLM"/>
    </source>
</evidence>
<gene>
    <name evidence="1" type="ORF">M8A51_21015</name>
</gene>
<dbReference type="SUPFAM" id="SSF103247">
    <property type="entry name" value="TT1751-like"/>
    <property type="match status" value="1"/>
</dbReference>
<dbReference type="EMBL" id="JAMKFE010000015">
    <property type="protein sequence ID" value="MCM5682017.1"/>
    <property type="molecule type" value="Genomic_DNA"/>
</dbReference>
<comment type="caution">
    <text evidence="1">The sequence shown here is derived from an EMBL/GenBank/DDBJ whole genome shotgun (WGS) entry which is preliminary data.</text>
</comment>
<proteinExistence type="predicted"/>